<dbReference type="Proteomes" id="UP000247781">
    <property type="component" value="Unassembled WGS sequence"/>
</dbReference>
<dbReference type="EMBL" id="QJJU01000014">
    <property type="protein sequence ID" value="PXX06263.1"/>
    <property type="molecule type" value="Genomic_DNA"/>
</dbReference>
<dbReference type="SUPFAM" id="SSF109854">
    <property type="entry name" value="DinB/YfiT-like putative metalloenzymes"/>
    <property type="match status" value="1"/>
</dbReference>
<feature type="domain" description="DinB-like" evidence="2">
    <location>
        <begin position="17"/>
        <end position="175"/>
    </location>
</feature>
<proteinExistence type="predicted"/>
<dbReference type="InterPro" id="IPR024775">
    <property type="entry name" value="DinB-like"/>
</dbReference>
<dbReference type="AlphaFoldDB" id="A0A318HCL3"/>
<reference evidence="3 4" key="2">
    <citation type="submission" date="2018-06" db="EMBL/GenBank/DDBJ databases">
        <title>Sequencing of bacterial isolates from soil warming experiment in Harvard Forest, Massachusetts, USA.</title>
        <authorList>
            <person name="Deangelis K.PhD."/>
        </authorList>
    </citation>
    <scope>NUCLEOTIDE SEQUENCE [LARGE SCALE GENOMIC DNA]</scope>
    <source>
        <strain evidence="3 4">GAS496</strain>
    </source>
</reference>
<reference evidence="4" key="1">
    <citation type="submission" date="2018-05" db="EMBL/GenBank/DDBJ databases">
        <authorList>
            <person name="Deangelis K."/>
            <person name="Huntemann M."/>
            <person name="Clum A."/>
            <person name="Pillay M."/>
            <person name="Palaniappan K."/>
            <person name="Varghese N."/>
            <person name="Mikhailova N."/>
            <person name="Stamatis D."/>
            <person name="Reddy T."/>
            <person name="Daum C."/>
            <person name="Shapiro N."/>
            <person name="Ivanova N."/>
            <person name="Kyrpides N."/>
            <person name="Woyke T."/>
        </authorList>
    </citation>
    <scope>NUCLEOTIDE SEQUENCE [LARGE SCALE GENOMIC DNA]</scope>
    <source>
        <strain evidence="4">GAS496</strain>
    </source>
</reference>
<evidence type="ECO:0000313" key="4">
    <source>
        <dbReference type="Proteomes" id="UP000247781"/>
    </source>
</evidence>
<comment type="caution">
    <text evidence="3">The sequence shown here is derived from an EMBL/GenBank/DDBJ whole genome shotgun (WGS) entry which is preliminary data.</text>
</comment>
<dbReference type="InterPro" id="IPR034660">
    <property type="entry name" value="DinB/YfiT-like"/>
</dbReference>
<dbReference type="Gene3D" id="1.20.120.450">
    <property type="entry name" value="dinb family like domain"/>
    <property type="match status" value="1"/>
</dbReference>
<evidence type="ECO:0000313" key="3">
    <source>
        <dbReference type="EMBL" id="PXX06263.1"/>
    </source>
</evidence>
<protein>
    <submittedName>
        <fullName evidence="3">DinB family protein</fullName>
    </submittedName>
</protein>
<sequence>MRAVAEALVDREEIAAELERARAEFHELLARGAAADFDRPSNGTRWTNEQLLFHMVFGFMVVARLLPLVRALGRLPAPVSRSYAWLLDAVTTPFHAINYRGSCVAARVYNRKRMAGQCDRVIARLQRKLAAEPEKNFRLAMHFPVRWDPFFTDYMTLEAVYRYPTKHFDFHRRQLTID</sequence>
<gene>
    <name evidence="3" type="ORF">C8E89_11436</name>
</gene>
<evidence type="ECO:0000259" key="2">
    <source>
        <dbReference type="Pfam" id="PF12867"/>
    </source>
</evidence>
<evidence type="ECO:0000256" key="1">
    <source>
        <dbReference type="SAM" id="Coils"/>
    </source>
</evidence>
<organism evidence="3 4">
    <name type="scientific">Mycolicibacterium moriokaense</name>
    <dbReference type="NCBI Taxonomy" id="39691"/>
    <lineage>
        <taxon>Bacteria</taxon>
        <taxon>Bacillati</taxon>
        <taxon>Actinomycetota</taxon>
        <taxon>Actinomycetes</taxon>
        <taxon>Mycobacteriales</taxon>
        <taxon>Mycobacteriaceae</taxon>
        <taxon>Mycolicibacterium</taxon>
    </lineage>
</organism>
<keyword evidence="4" id="KW-1185">Reference proteome</keyword>
<keyword evidence="1" id="KW-0175">Coiled coil</keyword>
<accession>A0A318HCL3</accession>
<dbReference type="Pfam" id="PF12867">
    <property type="entry name" value="DinB_2"/>
    <property type="match status" value="1"/>
</dbReference>
<name>A0A318HCL3_9MYCO</name>
<feature type="coiled-coil region" evidence="1">
    <location>
        <begin position="4"/>
        <end position="31"/>
    </location>
</feature>